<evidence type="ECO:0000256" key="10">
    <source>
        <dbReference type="ARBA" id="ARBA00022833"/>
    </source>
</evidence>
<dbReference type="SUPFAM" id="SSF57850">
    <property type="entry name" value="RING/U-box"/>
    <property type="match status" value="1"/>
</dbReference>
<evidence type="ECO:0000256" key="13">
    <source>
        <dbReference type="ARBA" id="ARBA00023136"/>
    </source>
</evidence>
<dbReference type="GO" id="GO:0008270">
    <property type="term" value="F:zinc ion binding"/>
    <property type="evidence" value="ECO:0007669"/>
    <property type="project" value="UniProtKB-KW"/>
</dbReference>
<dbReference type="PANTHER" id="PTHR48178:SF1">
    <property type="entry name" value="PEROXISOME BIOGENESIS FACTOR 2"/>
    <property type="match status" value="1"/>
</dbReference>
<comment type="catalytic activity">
    <reaction evidence="16">
        <text>[E2 ubiquitin-conjugating enzyme]-S-ubiquitinyl-L-cysteine + [acceptor protein]-L-cysteine = [E2 ubiquitin-conjugating enzyme]-L-cysteine + [acceptor protein]-S-ubiquitinyl-L-cysteine.</text>
        <dbReference type="EC" id="2.3.2.36"/>
    </reaction>
</comment>
<reference evidence="21 22" key="2">
    <citation type="journal article" date="2014" name="J. Gen. Appl. Microbiol.">
        <title>The early diverging ascomycetous budding yeast Saitoella complicata has three histone deacetylases belonging to the Clr6, Hos2, and Rpd3 lineages.</title>
        <authorList>
            <person name="Nishida H."/>
            <person name="Matsumoto T."/>
            <person name="Kondo S."/>
            <person name="Hamamoto M."/>
            <person name="Yoshikawa H."/>
        </authorList>
    </citation>
    <scope>NUCLEOTIDE SEQUENCE [LARGE SCALE GENOMIC DNA]</scope>
    <source>
        <strain evidence="21 22">NRRL Y-17804</strain>
    </source>
</reference>
<dbReference type="InterPro" id="IPR006845">
    <property type="entry name" value="Pex_N"/>
</dbReference>
<dbReference type="AlphaFoldDB" id="A0A0E9NK21"/>
<dbReference type="PROSITE" id="PS00518">
    <property type="entry name" value="ZF_RING_1"/>
    <property type="match status" value="1"/>
</dbReference>
<evidence type="ECO:0000256" key="2">
    <source>
        <dbReference type="ARBA" id="ARBA00004906"/>
    </source>
</evidence>
<dbReference type="OrthoDB" id="1701437at2759"/>
<evidence type="ECO:0000256" key="17">
    <source>
        <dbReference type="ARBA" id="ARBA00034523"/>
    </source>
</evidence>
<dbReference type="GO" id="GO:0005778">
    <property type="term" value="C:peroxisomal membrane"/>
    <property type="evidence" value="ECO:0007669"/>
    <property type="project" value="UniProtKB-SubCell"/>
</dbReference>
<keyword evidence="22" id="KW-1185">Reference proteome</keyword>
<keyword evidence="5" id="KW-0808">Transferase</keyword>
<name>A0A0E9NK21_SAICN</name>
<evidence type="ECO:0000256" key="1">
    <source>
        <dbReference type="ARBA" id="ARBA00004585"/>
    </source>
</evidence>
<dbReference type="EMBL" id="BACD03000030">
    <property type="protein sequence ID" value="GAO50189.1"/>
    <property type="molecule type" value="Genomic_DNA"/>
</dbReference>
<protein>
    <recommendedName>
        <fullName evidence="17">RING-type E3 ubiquitin transferase (cysteine targeting)</fullName>
        <ecNumber evidence="17">2.3.2.36</ecNumber>
    </recommendedName>
    <alternativeName>
        <fullName evidence="15">Peroxin-2</fullName>
    </alternativeName>
</protein>
<dbReference type="Pfam" id="PF04757">
    <property type="entry name" value="Pex2_Pex12"/>
    <property type="match status" value="1"/>
</dbReference>
<evidence type="ECO:0000313" key="22">
    <source>
        <dbReference type="Proteomes" id="UP000033140"/>
    </source>
</evidence>
<evidence type="ECO:0000313" key="21">
    <source>
        <dbReference type="EMBL" id="GAO50189.1"/>
    </source>
</evidence>
<dbReference type="InterPro" id="IPR017907">
    <property type="entry name" value="Znf_RING_CS"/>
</dbReference>
<dbReference type="PANTHER" id="PTHR48178">
    <property type="entry name" value="PEROXISOME BIOGENESIS FACTOR 2"/>
    <property type="match status" value="1"/>
</dbReference>
<dbReference type="GO" id="GO:0016567">
    <property type="term" value="P:protein ubiquitination"/>
    <property type="evidence" value="ECO:0007669"/>
    <property type="project" value="UniProtKB-ARBA"/>
</dbReference>
<evidence type="ECO:0000256" key="7">
    <source>
        <dbReference type="ARBA" id="ARBA00022723"/>
    </source>
</evidence>
<keyword evidence="14" id="KW-0576">Peroxisome</keyword>
<keyword evidence="6" id="KW-0812">Transmembrane</keyword>
<evidence type="ECO:0000256" key="9">
    <source>
        <dbReference type="ARBA" id="ARBA00022786"/>
    </source>
</evidence>
<evidence type="ECO:0000256" key="6">
    <source>
        <dbReference type="ARBA" id="ARBA00022692"/>
    </source>
</evidence>
<dbReference type="OMA" id="WHGLMEL"/>
<evidence type="ECO:0000256" key="4">
    <source>
        <dbReference type="ARBA" id="ARBA00022448"/>
    </source>
</evidence>
<comment type="similarity">
    <text evidence="3">Belongs to the pex2/pex10/pex12 family.</text>
</comment>
<reference evidence="21 22" key="3">
    <citation type="journal article" date="2015" name="Genome Announc.">
        <title>Draft Genome Sequence of the Archiascomycetous Yeast Saitoella complicata.</title>
        <authorList>
            <person name="Yamauchi K."/>
            <person name="Kondo S."/>
            <person name="Hamamoto M."/>
            <person name="Takahashi Y."/>
            <person name="Ogura Y."/>
            <person name="Hayashi T."/>
            <person name="Nishida H."/>
        </authorList>
    </citation>
    <scope>NUCLEOTIDE SEQUENCE [LARGE SCALE GENOMIC DNA]</scope>
    <source>
        <strain evidence="21 22">NRRL Y-17804</strain>
    </source>
</reference>
<keyword evidence="10" id="KW-0862">Zinc</keyword>
<dbReference type="SMART" id="SM00184">
    <property type="entry name" value="RING"/>
    <property type="match status" value="1"/>
</dbReference>
<evidence type="ECO:0000259" key="20">
    <source>
        <dbReference type="PROSITE" id="PS50089"/>
    </source>
</evidence>
<dbReference type="InterPro" id="IPR001841">
    <property type="entry name" value="Znf_RING"/>
</dbReference>
<keyword evidence="4" id="KW-0813">Transport</keyword>
<comment type="pathway">
    <text evidence="2">Protein modification; protein ubiquitination.</text>
</comment>
<keyword evidence="12" id="KW-1133">Transmembrane helix</keyword>
<evidence type="ECO:0000256" key="16">
    <source>
        <dbReference type="ARBA" id="ARBA00034438"/>
    </source>
</evidence>
<organism evidence="21 22">
    <name type="scientific">Saitoella complicata (strain BCRC 22490 / CBS 7301 / JCM 7358 / NBRC 10748 / NRRL Y-17804)</name>
    <dbReference type="NCBI Taxonomy" id="698492"/>
    <lineage>
        <taxon>Eukaryota</taxon>
        <taxon>Fungi</taxon>
        <taxon>Dikarya</taxon>
        <taxon>Ascomycota</taxon>
        <taxon>Taphrinomycotina</taxon>
        <taxon>Taphrinomycotina incertae sedis</taxon>
        <taxon>Saitoella</taxon>
    </lineage>
</organism>
<dbReference type="PROSITE" id="PS50089">
    <property type="entry name" value="ZF_RING_2"/>
    <property type="match status" value="1"/>
</dbReference>
<evidence type="ECO:0000256" key="3">
    <source>
        <dbReference type="ARBA" id="ARBA00008704"/>
    </source>
</evidence>
<dbReference type="GO" id="GO:0061630">
    <property type="term" value="F:ubiquitin protein ligase activity"/>
    <property type="evidence" value="ECO:0007669"/>
    <property type="project" value="UniProtKB-EC"/>
</dbReference>
<keyword evidence="9" id="KW-0833">Ubl conjugation pathway</keyword>
<reference evidence="21 22" key="1">
    <citation type="journal article" date="2011" name="J. Gen. Appl. Microbiol.">
        <title>Draft genome sequencing of the enigmatic yeast Saitoella complicata.</title>
        <authorList>
            <person name="Nishida H."/>
            <person name="Hamamoto M."/>
            <person name="Sugiyama J."/>
        </authorList>
    </citation>
    <scope>NUCLEOTIDE SEQUENCE [LARGE SCALE GENOMIC DNA]</scope>
    <source>
        <strain evidence="21 22">NRRL Y-17804</strain>
    </source>
</reference>
<feature type="domain" description="RING-type" evidence="20">
    <location>
        <begin position="231"/>
        <end position="279"/>
    </location>
</feature>
<dbReference type="Proteomes" id="UP000033140">
    <property type="component" value="Unassembled WGS sequence"/>
</dbReference>
<evidence type="ECO:0000256" key="19">
    <source>
        <dbReference type="SAM" id="MobiDB-lite"/>
    </source>
</evidence>
<feature type="compositionally biased region" description="Acidic residues" evidence="19">
    <location>
        <begin position="310"/>
        <end position="362"/>
    </location>
</feature>
<evidence type="ECO:0000256" key="11">
    <source>
        <dbReference type="ARBA" id="ARBA00022927"/>
    </source>
</evidence>
<keyword evidence="8 18" id="KW-0863">Zinc-finger</keyword>
<evidence type="ECO:0000256" key="8">
    <source>
        <dbReference type="ARBA" id="ARBA00022771"/>
    </source>
</evidence>
<evidence type="ECO:0000256" key="5">
    <source>
        <dbReference type="ARBA" id="ARBA00022679"/>
    </source>
</evidence>
<dbReference type="RefSeq" id="XP_019021371.1">
    <property type="nucleotide sequence ID" value="XM_019166464.1"/>
</dbReference>
<proteinExistence type="inferred from homology"/>
<comment type="caution">
    <text evidence="21">The sequence shown here is derived from an EMBL/GenBank/DDBJ whole genome shotgun (WGS) entry which is preliminary data.</text>
</comment>
<sequence>MRVNQLDAELLDEELFDLLQTQLWNAFKHWNIKDTYTPELQALLRVALFKLSIWDRDASYGAMLQNLKYRDERNSGSVSARPSRSQKLLYGLITVGGRYAWTKTELLMTREGWGELSEYTWRNRIYSALQQLTTIRSALSTVNFLIFLHKGAYRTLVDRLLRMRLVPATRNLGRQVSFDFLNRQLVWHAFTEFLLFILPLLRLPRLKRKIVRFIAPKTPTNLLGFLPERTCAVCYSENAANTDVQNAYETVECGHRYCYVCVMSKIRIEEGEGWNCLRCGTLVRSGKRWIEKCDVDLRTHDEVEDKSGESDVDEDEVEEADSDVGLDSDDDDGNGETEAESVSDLDSDINGEDVQSEAEFAE</sequence>
<evidence type="ECO:0000256" key="12">
    <source>
        <dbReference type="ARBA" id="ARBA00022989"/>
    </source>
</evidence>
<evidence type="ECO:0000256" key="14">
    <source>
        <dbReference type="ARBA" id="ARBA00023140"/>
    </source>
</evidence>
<evidence type="ECO:0000256" key="15">
    <source>
        <dbReference type="ARBA" id="ARBA00032511"/>
    </source>
</evidence>
<keyword evidence="13" id="KW-0472">Membrane</keyword>
<keyword evidence="7" id="KW-0479">Metal-binding</keyword>
<dbReference type="InterPro" id="IPR025654">
    <property type="entry name" value="PEX2/10"/>
</dbReference>
<dbReference type="STRING" id="698492.A0A0E9NK21"/>
<accession>A0A0E9NK21</accession>
<dbReference type="GO" id="GO:0016562">
    <property type="term" value="P:protein import into peroxisome matrix, receptor recycling"/>
    <property type="evidence" value="ECO:0007669"/>
    <property type="project" value="UniProtKB-ARBA"/>
</dbReference>
<keyword evidence="11" id="KW-0653">Protein transport</keyword>
<dbReference type="EC" id="2.3.2.36" evidence="17"/>
<gene>
    <name evidence="21" type="ORF">G7K_4323-t1</name>
</gene>
<feature type="region of interest" description="Disordered" evidence="19">
    <location>
        <begin position="302"/>
        <end position="362"/>
    </location>
</feature>
<evidence type="ECO:0000256" key="18">
    <source>
        <dbReference type="PROSITE-ProRule" id="PRU00175"/>
    </source>
</evidence>
<comment type="subcellular location">
    <subcellularLocation>
        <location evidence="1">Peroxisome membrane</location>
        <topology evidence="1">Multi-pass membrane protein</topology>
    </subcellularLocation>
</comment>